<gene>
    <name evidence="2" type="ORF">GCM10007096_24640</name>
</gene>
<sequence length="79" mass="8203">MTDTSVKLAWDAVANADHYEVYRDGTSIGTRVGTSYSDSGLTAETTYTYQVKAVGADGVESQLSNALEVTTSASSGSGE</sequence>
<evidence type="ECO:0000313" key="3">
    <source>
        <dbReference type="Proteomes" id="UP000656813"/>
    </source>
</evidence>
<evidence type="ECO:0000313" key="2">
    <source>
        <dbReference type="EMBL" id="GGH83572.1"/>
    </source>
</evidence>
<dbReference type="InterPro" id="IPR003961">
    <property type="entry name" value="FN3_dom"/>
</dbReference>
<dbReference type="Gene3D" id="2.60.40.10">
    <property type="entry name" value="Immunoglobulins"/>
    <property type="match status" value="1"/>
</dbReference>
<feature type="domain" description="Fibronectin type-III" evidence="1">
    <location>
        <begin position="1"/>
        <end position="74"/>
    </location>
</feature>
<reference evidence="2" key="2">
    <citation type="submission" date="2020-09" db="EMBL/GenBank/DDBJ databases">
        <authorList>
            <person name="Sun Q."/>
            <person name="Zhou Y."/>
        </authorList>
    </citation>
    <scope>NUCLEOTIDE SEQUENCE</scope>
    <source>
        <strain evidence="2">CGMCC 1.12777</strain>
    </source>
</reference>
<comment type="caution">
    <text evidence="2">The sequence shown here is derived from an EMBL/GenBank/DDBJ whole genome shotgun (WGS) entry which is preliminary data.</text>
</comment>
<dbReference type="InterPro" id="IPR013783">
    <property type="entry name" value="Ig-like_fold"/>
</dbReference>
<proteinExistence type="predicted"/>
<dbReference type="AlphaFoldDB" id="A0A8J3EM36"/>
<name>A0A8J3EM36_9BACL</name>
<dbReference type="CDD" id="cd00063">
    <property type="entry name" value="FN3"/>
    <property type="match status" value="1"/>
</dbReference>
<keyword evidence="3" id="KW-1185">Reference proteome</keyword>
<dbReference type="SUPFAM" id="SSF49265">
    <property type="entry name" value="Fibronectin type III"/>
    <property type="match status" value="1"/>
</dbReference>
<accession>A0A8J3EM36</accession>
<protein>
    <recommendedName>
        <fullName evidence="1">Fibronectin type-III domain-containing protein</fullName>
    </recommendedName>
</protein>
<evidence type="ECO:0000259" key="1">
    <source>
        <dbReference type="PROSITE" id="PS50853"/>
    </source>
</evidence>
<dbReference type="InterPro" id="IPR036116">
    <property type="entry name" value="FN3_sf"/>
</dbReference>
<dbReference type="Proteomes" id="UP000656813">
    <property type="component" value="Unassembled WGS sequence"/>
</dbReference>
<dbReference type="Pfam" id="PF00041">
    <property type="entry name" value="fn3"/>
    <property type="match status" value="1"/>
</dbReference>
<dbReference type="EMBL" id="BMFV01000018">
    <property type="protein sequence ID" value="GGH83572.1"/>
    <property type="molecule type" value="Genomic_DNA"/>
</dbReference>
<reference evidence="2" key="1">
    <citation type="journal article" date="2014" name="Int. J. Syst. Evol. Microbiol.">
        <title>Complete genome sequence of Corynebacterium casei LMG S-19264T (=DSM 44701T), isolated from a smear-ripened cheese.</title>
        <authorList>
            <consortium name="US DOE Joint Genome Institute (JGI-PGF)"/>
            <person name="Walter F."/>
            <person name="Albersmeier A."/>
            <person name="Kalinowski J."/>
            <person name="Ruckert C."/>
        </authorList>
    </citation>
    <scope>NUCLEOTIDE SEQUENCE</scope>
    <source>
        <strain evidence="2">CGMCC 1.12777</strain>
    </source>
</reference>
<dbReference type="PROSITE" id="PS50853">
    <property type="entry name" value="FN3"/>
    <property type="match status" value="1"/>
</dbReference>
<organism evidence="2 3">
    <name type="scientific">Pullulanibacillus pueri</name>
    <dbReference type="NCBI Taxonomy" id="1437324"/>
    <lineage>
        <taxon>Bacteria</taxon>
        <taxon>Bacillati</taxon>
        <taxon>Bacillota</taxon>
        <taxon>Bacilli</taxon>
        <taxon>Bacillales</taxon>
        <taxon>Sporolactobacillaceae</taxon>
        <taxon>Pullulanibacillus</taxon>
    </lineage>
</organism>